<keyword evidence="2" id="KW-0812">Transmembrane</keyword>
<dbReference type="GeneID" id="25324868"/>
<feature type="compositionally biased region" description="Acidic residues" evidence="1">
    <location>
        <begin position="193"/>
        <end position="205"/>
    </location>
</feature>
<keyword evidence="2" id="KW-0472">Membrane</keyword>
<evidence type="ECO:0000256" key="2">
    <source>
        <dbReference type="SAM" id="Phobius"/>
    </source>
</evidence>
<dbReference type="OrthoDB" id="10432122at2759"/>
<dbReference type="HOGENOM" id="CLU_787625_0_0_1"/>
<reference evidence="3 4" key="1">
    <citation type="submission" date="2015-01" db="EMBL/GenBank/DDBJ databases">
        <title>The Genome Sequence of Exophiala xenobiotica CBS118157.</title>
        <authorList>
            <consortium name="The Broad Institute Genomics Platform"/>
            <person name="Cuomo C."/>
            <person name="de Hoog S."/>
            <person name="Gorbushina A."/>
            <person name="Stielow B."/>
            <person name="Teixiera M."/>
            <person name="Abouelleil A."/>
            <person name="Chapman S.B."/>
            <person name="Priest M."/>
            <person name="Young S.K."/>
            <person name="Wortman J."/>
            <person name="Nusbaum C."/>
            <person name="Birren B."/>
        </authorList>
    </citation>
    <scope>NUCLEOTIDE SEQUENCE [LARGE SCALE GENOMIC DNA]</scope>
    <source>
        <strain evidence="3 4">CBS 118157</strain>
    </source>
</reference>
<evidence type="ECO:0000256" key="1">
    <source>
        <dbReference type="SAM" id="MobiDB-lite"/>
    </source>
</evidence>
<name>A0A0D2FEE3_9EURO</name>
<feature type="transmembrane region" description="Helical" evidence="2">
    <location>
        <begin position="56"/>
        <end position="78"/>
    </location>
</feature>
<evidence type="ECO:0000313" key="4">
    <source>
        <dbReference type="Proteomes" id="UP000054342"/>
    </source>
</evidence>
<evidence type="ECO:0000313" key="3">
    <source>
        <dbReference type="EMBL" id="KIW58439.1"/>
    </source>
</evidence>
<dbReference type="RefSeq" id="XP_013319023.1">
    <property type="nucleotide sequence ID" value="XM_013463569.1"/>
</dbReference>
<dbReference type="AlphaFoldDB" id="A0A0D2FEE3"/>
<protein>
    <submittedName>
        <fullName evidence="3">Uncharacterized protein</fullName>
    </submittedName>
</protein>
<sequence>MSSVARPLLTNPPQSEAEVRLIDTTAYGSANISPGNAQASRKIPYKPRINTRERTTLLISLSAVALLLCLCLSVRQWWKRRARDRFCKKRHLSKLLNRNRPFHMDSLDEQEYHGETGRLQRVVLATMDCWRPRNWILLLMDERENWLRLIKEKPQLWADPVVDRRWLWNFPDGVSDTIRVVGVRGANPGVIPEEPEPGEDPDEEELANRYERQAEEEPGLFESLSEEELANMLATRAEVIRRVVPPKSPVTIAPERHDGQSTPSTLTSHEAVTTYHDQESLETFRAFNKRKKNSGRRPKNTSLPAPTHERLYSRIRRKARSRISAESLSSLGAVGIYGYQTAASRAAAFRGE</sequence>
<keyword evidence="2" id="KW-1133">Transmembrane helix</keyword>
<dbReference type="EMBL" id="KN847318">
    <property type="protein sequence ID" value="KIW58439.1"/>
    <property type="molecule type" value="Genomic_DNA"/>
</dbReference>
<accession>A0A0D2FEE3</accession>
<keyword evidence="4" id="KW-1185">Reference proteome</keyword>
<proteinExistence type="predicted"/>
<feature type="region of interest" description="Disordered" evidence="1">
    <location>
        <begin position="186"/>
        <end position="206"/>
    </location>
</feature>
<dbReference type="Proteomes" id="UP000054342">
    <property type="component" value="Unassembled WGS sequence"/>
</dbReference>
<gene>
    <name evidence="3" type="ORF">PV05_02960</name>
</gene>
<organism evidence="3 4">
    <name type="scientific">Exophiala xenobiotica</name>
    <dbReference type="NCBI Taxonomy" id="348802"/>
    <lineage>
        <taxon>Eukaryota</taxon>
        <taxon>Fungi</taxon>
        <taxon>Dikarya</taxon>
        <taxon>Ascomycota</taxon>
        <taxon>Pezizomycotina</taxon>
        <taxon>Eurotiomycetes</taxon>
        <taxon>Chaetothyriomycetidae</taxon>
        <taxon>Chaetothyriales</taxon>
        <taxon>Herpotrichiellaceae</taxon>
        <taxon>Exophiala</taxon>
    </lineage>
</organism>